<keyword evidence="2" id="KW-0456">Lyase</keyword>
<dbReference type="AlphaFoldDB" id="A0A3A3GFA8"/>
<gene>
    <name evidence="3" type="ORF">DQX05_20330</name>
</gene>
<dbReference type="SUPFAM" id="SSF53800">
    <property type="entry name" value="Chelatase"/>
    <property type="match status" value="2"/>
</dbReference>
<sequence length="318" mass="33140">MRLGLLVISHGSPDSSWVTLVDEAMAQAAWPEGVPIASSFLECVPGRTIQDGIDELEAQGVDAIGVIPLFISGGSTHVDEIAYALGVTSAPLADTKLPPFRLRAQVRYGRPLDGAALFAAACGGDGPGDDGPAGEPEAGTVLLRMVEDRLRGLGAGAGDAALLVAHGSRHEPFAGRWHASLRRLARQLVQRGACAAASHALLCCEDIAAAARKLQQALAVLPADAGPGLLAGDRTLAARAALAEAAARAGIGRRERRVAVVPVFLSTGYFTARVIPERLGDMPALYDGRPLLPHPALVEWLSREGERLLAGMKAEDGR</sequence>
<organism evidence="3 4">
    <name type="scientific">Paenibacillus thiaminolyticus</name>
    <name type="common">Bacillus thiaminolyticus</name>
    <dbReference type="NCBI Taxonomy" id="49283"/>
    <lineage>
        <taxon>Bacteria</taxon>
        <taxon>Bacillati</taxon>
        <taxon>Bacillota</taxon>
        <taxon>Bacilli</taxon>
        <taxon>Bacillales</taxon>
        <taxon>Paenibacillaceae</taxon>
        <taxon>Paenibacillus</taxon>
    </lineage>
</organism>
<evidence type="ECO:0000313" key="3">
    <source>
        <dbReference type="EMBL" id="RJG21751.1"/>
    </source>
</evidence>
<dbReference type="RefSeq" id="WP_119795321.1">
    <property type="nucleotide sequence ID" value="NZ_QYZD01000021.1"/>
</dbReference>
<evidence type="ECO:0008006" key="5">
    <source>
        <dbReference type="Google" id="ProtNLM"/>
    </source>
</evidence>
<dbReference type="EMBL" id="QYZD01000021">
    <property type="protein sequence ID" value="RJG21751.1"/>
    <property type="molecule type" value="Genomic_DNA"/>
</dbReference>
<reference evidence="3 4" key="1">
    <citation type="submission" date="2018-09" db="EMBL/GenBank/DDBJ databases">
        <title>Paenibacillus SK2017-BO5.</title>
        <authorList>
            <person name="Piskunova J.V."/>
            <person name="Dubiley S.A."/>
            <person name="Severinov K.V."/>
        </authorList>
    </citation>
    <scope>NUCLEOTIDE SEQUENCE [LARGE SCALE GENOMIC DNA]</scope>
    <source>
        <strain evidence="3 4">BO5</strain>
    </source>
</reference>
<evidence type="ECO:0000256" key="1">
    <source>
        <dbReference type="ARBA" id="ARBA00022723"/>
    </source>
</evidence>
<protein>
    <recommendedName>
        <fullName evidence="5">Cobalamin biosynthesis protein CbiX</fullName>
    </recommendedName>
</protein>
<dbReference type="InterPro" id="IPR002762">
    <property type="entry name" value="CbiX-like"/>
</dbReference>
<evidence type="ECO:0000313" key="4">
    <source>
        <dbReference type="Proteomes" id="UP000266177"/>
    </source>
</evidence>
<keyword evidence="1" id="KW-0479">Metal-binding</keyword>
<name>A0A3A3GFA8_PANTH</name>
<evidence type="ECO:0000256" key="2">
    <source>
        <dbReference type="ARBA" id="ARBA00023239"/>
    </source>
</evidence>
<comment type="caution">
    <text evidence="3">The sequence shown here is derived from an EMBL/GenBank/DDBJ whole genome shotgun (WGS) entry which is preliminary data.</text>
</comment>
<dbReference type="Pfam" id="PF01903">
    <property type="entry name" value="CbiX"/>
    <property type="match status" value="2"/>
</dbReference>
<dbReference type="Proteomes" id="UP000266177">
    <property type="component" value="Unassembled WGS sequence"/>
</dbReference>
<proteinExistence type="predicted"/>
<accession>A0A3A3GFA8</accession>
<dbReference type="GO" id="GO:0046872">
    <property type="term" value="F:metal ion binding"/>
    <property type="evidence" value="ECO:0007669"/>
    <property type="project" value="UniProtKB-KW"/>
</dbReference>
<dbReference type="GO" id="GO:0016829">
    <property type="term" value="F:lyase activity"/>
    <property type="evidence" value="ECO:0007669"/>
    <property type="project" value="UniProtKB-KW"/>
</dbReference>
<dbReference type="OrthoDB" id="1489951at2"/>
<dbReference type="Gene3D" id="3.40.50.1400">
    <property type="match status" value="2"/>
</dbReference>